<keyword evidence="3" id="KW-1185">Reference proteome</keyword>
<dbReference type="Proteomes" id="UP001157006">
    <property type="component" value="Chromosome 5"/>
</dbReference>
<gene>
    <name evidence="2" type="ORF">VFH_V138600</name>
</gene>
<keyword evidence="1" id="KW-0175">Coiled coil</keyword>
<organism evidence="2 3">
    <name type="scientific">Vicia faba</name>
    <name type="common">Broad bean</name>
    <name type="synonym">Faba vulgaris</name>
    <dbReference type="NCBI Taxonomy" id="3906"/>
    <lineage>
        <taxon>Eukaryota</taxon>
        <taxon>Viridiplantae</taxon>
        <taxon>Streptophyta</taxon>
        <taxon>Embryophyta</taxon>
        <taxon>Tracheophyta</taxon>
        <taxon>Spermatophyta</taxon>
        <taxon>Magnoliopsida</taxon>
        <taxon>eudicotyledons</taxon>
        <taxon>Gunneridae</taxon>
        <taxon>Pentapetalae</taxon>
        <taxon>rosids</taxon>
        <taxon>fabids</taxon>
        <taxon>Fabales</taxon>
        <taxon>Fabaceae</taxon>
        <taxon>Papilionoideae</taxon>
        <taxon>50 kb inversion clade</taxon>
        <taxon>NPAAA clade</taxon>
        <taxon>Hologalegina</taxon>
        <taxon>IRL clade</taxon>
        <taxon>Fabeae</taxon>
        <taxon>Vicia</taxon>
    </lineage>
</organism>
<feature type="coiled-coil region" evidence="1">
    <location>
        <begin position="64"/>
        <end position="91"/>
    </location>
</feature>
<protein>
    <submittedName>
        <fullName evidence="2">Uncharacterized protein</fullName>
    </submittedName>
</protein>
<reference evidence="2 3" key="1">
    <citation type="submission" date="2023-01" db="EMBL/GenBank/DDBJ databases">
        <authorList>
            <person name="Kreplak J."/>
        </authorList>
    </citation>
    <scope>NUCLEOTIDE SEQUENCE [LARGE SCALE GENOMIC DNA]</scope>
</reference>
<sequence>MNKGGEAGGYPTTPELSLWNSFAFDIVAFSNHLFSIPKNFPDDYQMFYALSLTQLLTLLEVQLVDGLNKLLEKAQSSLEIMEERVSQLTDEVVVASVHHFEEARRRVALLYPHLDLSPLDPFKVVLNGKLVDEE</sequence>
<accession>A0AAV1AWE2</accession>
<evidence type="ECO:0000313" key="3">
    <source>
        <dbReference type="Proteomes" id="UP001157006"/>
    </source>
</evidence>
<evidence type="ECO:0000313" key="2">
    <source>
        <dbReference type="EMBL" id="CAI8614621.1"/>
    </source>
</evidence>
<dbReference type="AlphaFoldDB" id="A0AAV1AWE2"/>
<evidence type="ECO:0000256" key="1">
    <source>
        <dbReference type="SAM" id="Coils"/>
    </source>
</evidence>
<dbReference type="EMBL" id="OX451740">
    <property type="protein sequence ID" value="CAI8614621.1"/>
    <property type="molecule type" value="Genomic_DNA"/>
</dbReference>
<proteinExistence type="predicted"/>
<name>A0AAV1AWE2_VICFA</name>